<feature type="region of interest" description="Disordered" evidence="1">
    <location>
        <begin position="1"/>
        <end position="23"/>
    </location>
</feature>
<accession>A0A7D9H333</accession>
<dbReference type="EMBL" id="LR633966">
    <property type="protein sequence ID" value="VUX54885.1"/>
    <property type="molecule type" value="Genomic_DNA"/>
</dbReference>
<protein>
    <submittedName>
        <fullName evidence="2">Uncharacterized protein</fullName>
    </submittedName>
</protein>
<reference evidence="2" key="1">
    <citation type="submission" date="2019-07" db="EMBL/GenBank/DDBJ databases">
        <authorList>
            <person name="Weber M."/>
            <person name="Kostadinov I."/>
            <person name="Kostadinov D I."/>
        </authorList>
    </citation>
    <scope>NUCLEOTIDE SEQUENCE</scope>
    <source>
        <strain evidence="2">Gfbio:sag-sample-b02:053724c1-46a9-4a36-b237-ea2bf867836b</strain>
    </source>
</reference>
<sequence length="57" mass="6272">MPWNTLFGTGSGEKGTQSSPKFATKKDTAVGKVRYEKVATIAEPLGYRDVRVGEVRR</sequence>
<organism evidence="2">
    <name type="scientific">uncultured Woeseiaceae bacterium</name>
    <dbReference type="NCBI Taxonomy" id="1983305"/>
    <lineage>
        <taxon>Bacteria</taxon>
        <taxon>Pseudomonadati</taxon>
        <taxon>Pseudomonadota</taxon>
        <taxon>Gammaproteobacteria</taxon>
        <taxon>Woeseiales</taxon>
        <taxon>Woeseiaceae</taxon>
        <taxon>environmental samples</taxon>
    </lineage>
</organism>
<dbReference type="AlphaFoldDB" id="A0A7D9H333"/>
<evidence type="ECO:0000313" key="2">
    <source>
        <dbReference type="EMBL" id="VUX54885.1"/>
    </source>
</evidence>
<evidence type="ECO:0000256" key="1">
    <source>
        <dbReference type="SAM" id="MobiDB-lite"/>
    </source>
</evidence>
<proteinExistence type="predicted"/>
<name>A0A7D9H333_9GAMM</name>
<gene>
    <name evidence="2" type="ORF">JTBB02_V1_20014</name>
</gene>